<proteinExistence type="predicted"/>
<reference evidence="1 2" key="1">
    <citation type="journal article" date="2014" name="Nat. Commun.">
        <title>Multiple recent horizontal transfers of a large genomic region in cheese making fungi.</title>
        <authorList>
            <person name="Cheeseman K."/>
            <person name="Ropars J."/>
            <person name="Renault P."/>
            <person name="Dupont J."/>
            <person name="Gouzy J."/>
            <person name="Branca A."/>
            <person name="Abraham A.L."/>
            <person name="Ceppi M."/>
            <person name="Conseiller E."/>
            <person name="Debuchy R."/>
            <person name="Malagnac F."/>
            <person name="Goarin A."/>
            <person name="Silar P."/>
            <person name="Lacoste S."/>
            <person name="Sallet E."/>
            <person name="Bensimon A."/>
            <person name="Giraud T."/>
            <person name="Brygoo Y."/>
        </authorList>
    </citation>
    <scope>NUCLEOTIDE SEQUENCE [LARGE SCALE GENOMIC DNA]</scope>
    <source>
        <strain evidence="2">FM 013</strain>
    </source>
</reference>
<keyword evidence="2" id="KW-1185">Reference proteome</keyword>
<dbReference type="Proteomes" id="UP000053732">
    <property type="component" value="Unassembled WGS sequence"/>
</dbReference>
<evidence type="ECO:0000313" key="1">
    <source>
        <dbReference type="EMBL" id="CRL25039.1"/>
    </source>
</evidence>
<protein>
    <submittedName>
        <fullName evidence="1">Str. FM013</fullName>
    </submittedName>
</protein>
<gene>
    <name evidence="1" type="ORF">PCAMFM013_S013g000282</name>
</gene>
<organism evidence="1 2">
    <name type="scientific">Penicillium camemberti (strain FM 013)</name>
    <dbReference type="NCBI Taxonomy" id="1429867"/>
    <lineage>
        <taxon>Eukaryota</taxon>
        <taxon>Fungi</taxon>
        <taxon>Dikarya</taxon>
        <taxon>Ascomycota</taxon>
        <taxon>Pezizomycotina</taxon>
        <taxon>Eurotiomycetes</taxon>
        <taxon>Eurotiomycetidae</taxon>
        <taxon>Eurotiales</taxon>
        <taxon>Aspergillaceae</taxon>
        <taxon>Penicillium</taxon>
    </lineage>
</organism>
<name>A0A0G4PFC8_PENC3</name>
<dbReference type="EMBL" id="HG793146">
    <property type="protein sequence ID" value="CRL25039.1"/>
    <property type="molecule type" value="Genomic_DNA"/>
</dbReference>
<sequence length="153" mass="18085">MPLLREPHLRIHLNHQKRIMVDGQAFDTQVRRRARNVEALLGQSVGQKLEESSAYDHCQREVGKFLSGENHCCNCHYREQKTRCSFSKRCDKQKEHKEKLELEEIEILKRAGAILRNGIKTSKDLTKIKKTKAAMKCLKQHRKEFKRHRRKAK</sequence>
<accession>A0A0G4PFC8</accession>
<dbReference type="AlphaFoldDB" id="A0A0G4PFC8"/>
<evidence type="ECO:0000313" key="2">
    <source>
        <dbReference type="Proteomes" id="UP000053732"/>
    </source>
</evidence>